<reference evidence="2" key="1">
    <citation type="submission" date="2020-02" db="EMBL/GenBank/DDBJ databases">
        <authorList>
            <person name="Meier V. D."/>
        </authorList>
    </citation>
    <scope>NUCLEOTIDE SEQUENCE</scope>
    <source>
        <strain evidence="2">AVDCRST_MAG87</strain>
    </source>
</reference>
<name>A0A6J4V0F3_9BACT</name>
<evidence type="ECO:0000313" key="2">
    <source>
        <dbReference type="EMBL" id="CAA9563747.1"/>
    </source>
</evidence>
<feature type="region of interest" description="Disordered" evidence="1">
    <location>
        <begin position="15"/>
        <end position="44"/>
    </location>
</feature>
<proteinExistence type="predicted"/>
<dbReference type="AlphaFoldDB" id="A0A6J4V0F3"/>
<feature type="compositionally biased region" description="Low complexity" evidence="1">
    <location>
        <begin position="28"/>
        <end position="41"/>
    </location>
</feature>
<feature type="compositionally biased region" description="Low complexity" evidence="1">
    <location>
        <begin position="56"/>
        <end position="73"/>
    </location>
</feature>
<feature type="non-terminal residue" evidence="2">
    <location>
        <position position="97"/>
    </location>
</feature>
<feature type="non-terminal residue" evidence="2">
    <location>
        <position position="1"/>
    </location>
</feature>
<feature type="region of interest" description="Disordered" evidence="1">
    <location>
        <begin position="56"/>
        <end position="97"/>
    </location>
</feature>
<organism evidence="2">
    <name type="scientific">uncultured Thermomicrobiales bacterium</name>
    <dbReference type="NCBI Taxonomy" id="1645740"/>
    <lineage>
        <taxon>Bacteria</taxon>
        <taxon>Pseudomonadati</taxon>
        <taxon>Thermomicrobiota</taxon>
        <taxon>Thermomicrobia</taxon>
        <taxon>Thermomicrobiales</taxon>
        <taxon>environmental samples</taxon>
    </lineage>
</organism>
<sequence>GRRSDATLRALLRRGGRLRRPPLGIPGGPSRTGPGGTSSRRTGARWRVCRSGRWRVTGVPGTRPVGRGGVRPQRPLRRQRAGHPMARSRVVGGAAGV</sequence>
<protein>
    <submittedName>
        <fullName evidence="2">Uncharacterized protein</fullName>
    </submittedName>
</protein>
<evidence type="ECO:0000256" key="1">
    <source>
        <dbReference type="SAM" id="MobiDB-lite"/>
    </source>
</evidence>
<gene>
    <name evidence="2" type="ORF">AVDCRST_MAG87-1782</name>
</gene>
<accession>A0A6J4V0F3</accession>
<dbReference type="EMBL" id="CADCWJ010000399">
    <property type="protein sequence ID" value="CAA9563747.1"/>
    <property type="molecule type" value="Genomic_DNA"/>
</dbReference>